<dbReference type="GO" id="GO:0004674">
    <property type="term" value="F:protein serine/threonine kinase activity"/>
    <property type="evidence" value="ECO:0007669"/>
    <property type="project" value="TreeGrafter"/>
</dbReference>
<keyword evidence="1" id="KW-0547">Nucleotide-binding</keyword>
<evidence type="ECO:0000313" key="5">
    <source>
        <dbReference type="EMBL" id="JAC68573.1"/>
    </source>
</evidence>
<evidence type="ECO:0000256" key="3">
    <source>
        <dbReference type="SAM" id="MobiDB-lite"/>
    </source>
</evidence>
<dbReference type="Gene3D" id="1.10.510.10">
    <property type="entry name" value="Transferase(Phosphotransferase) domain 1"/>
    <property type="match status" value="1"/>
</dbReference>
<feature type="region of interest" description="Disordered" evidence="3">
    <location>
        <begin position="473"/>
        <end position="526"/>
    </location>
</feature>
<dbReference type="PANTHER" id="PTHR44329:SF298">
    <property type="entry name" value="MIXED LINEAGE KINASE DOMAIN-LIKE PROTEIN"/>
    <property type="match status" value="1"/>
</dbReference>
<evidence type="ECO:0000259" key="4">
    <source>
        <dbReference type="PROSITE" id="PS50011"/>
    </source>
</evidence>
<dbReference type="InterPro" id="IPR011009">
    <property type="entry name" value="Kinase-like_dom_sf"/>
</dbReference>
<protein>
    <submittedName>
        <fullName evidence="5">Tyrosine kinase specific for activated (Gtp-bound) p21cdc42hs</fullName>
    </submittedName>
</protein>
<dbReference type="InterPro" id="IPR008271">
    <property type="entry name" value="Ser/Thr_kinase_AS"/>
</dbReference>
<feature type="region of interest" description="Disordered" evidence="3">
    <location>
        <begin position="547"/>
        <end position="574"/>
    </location>
</feature>
<dbReference type="InterPro" id="IPR001245">
    <property type="entry name" value="Ser-Thr/Tyr_kinase_cat_dom"/>
</dbReference>
<name>A0A061R9D7_9CHLO</name>
<gene>
    <name evidence="5" type="ORF">TSPGSL018_8396</name>
</gene>
<dbReference type="Pfam" id="PF07714">
    <property type="entry name" value="PK_Tyr_Ser-Thr"/>
    <property type="match status" value="1"/>
</dbReference>
<keyword evidence="5" id="KW-0808">Transferase</keyword>
<dbReference type="EMBL" id="GBEZ01017795">
    <property type="protein sequence ID" value="JAC68573.1"/>
    <property type="molecule type" value="Transcribed_RNA"/>
</dbReference>
<dbReference type="PROSITE" id="PS00108">
    <property type="entry name" value="PROTEIN_KINASE_ST"/>
    <property type="match status" value="1"/>
</dbReference>
<sequence length="877" mass="93859">MALVSNEAREEGQCPRASPVAEKKALATVEPCKPPTTGARCLRLAPERAAELRANIIYDTFQALPLKPAAVAATSSPHIECSKVCEGPAGELVVNMTVTQSFQAYMDPNKKDKQQLPAADTSVAPSKRQAQEQDSSQRSQKRAWQSPQVEEVPVLGEYREDNWSKPCPEAGSSRDTVGAPSVSCQWMVDASKIHLIRRIAVGGFAEVFLGQYEGTRVAVKRLISQADQEEFKKEVRMLAQLRHPNLLLFMGYSLHPSPSIITEYMQRGSLYNLIDRKRQAGPLDLKMQRSVALSVARGMAYLHSRSPPILHLDLKSANILVDNAWRVKLGDFGLSRIRTSSFISSAASAGGTPQWMAPEVLRSERYGEAADVYSFGVVLWEVLTGEGPWADMHAMQVVGAVGFQGRTLPRPLSPDADPFLVDLCMKCMQHNPTKRPSFAAIVEALDAHFNHHSAAAVHFSIAHSDEMVLQEGRTQTRDSVVMSGRSESCGAETPRPVSEGLSTARTESNVSASTHGSGSLERGSSQESLPKLYGLFRAPSRDVQVSPAKADAACKSSPPAKSQSADGGEQGGNLTQAQEAFGSSHFCQLAGLGRQGSIASPFATAGPQSPAKGEPLAGHGYRQAAVGSPQDGSGCRRQRQPSIPSPFDQQQLPGSPELGPLETGQRLPGVGFAPQLRQPSIVSPFGTEEEQQRPMFGGCHGDGEAPDAGTGACDGTEPWKHRLCVGSLDRQDSLRGMMRLAGRGKRRAAQDAWQGPASTGGAREHFGSEGSSGGAEPPHSLPRVPDSVPAERACGGLVGRQPSSDRDGMASRESSLAAASSAQGSQAARTCWQDPLAWSSQQLWENWRSPFETPAGDTEMTEAFPPAGHGDGCGRDV</sequence>
<feature type="region of interest" description="Disordered" evidence="3">
    <location>
        <begin position="741"/>
        <end position="830"/>
    </location>
</feature>
<keyword evidence="5" id="KW-0418">Kinase</keyword>
<dbReference type="PROSITE" id="PS50011">
    <property type="entry name" value="PROTEIN_KINASE_DOM"/>
    <property type="match status" value="1"/>
</dbReference>
<feature type="domain" description="Protein kinase" evidence="4">
    <location>
        <begin position="193"/>
        <end position="449"/>
    </location>
</feature>
<feature type="region of interest" description="Disordered" evidence="3">
    <location>
        <begin position="600"/>
        <end position="672"/>
    </location>
</feature>
<dbReference type="SUPFAM" id="SSF56112">
    <property type="entry name" value="Protein kinase-like (PK-like)"/>
    <property type="match status" value="1"/>
</dbReference>
<dbReference type="GO" id="GO:0005524">
    <property type="term" value="F:ATP binding"/>
    <property type="evidence" value="ECO:0007669"/>
    <property type="project" value="UniProtKB-KW"/>
</dbReference>
<keyword evidence="2" id="KW-0067">ATP-binding</keyword>
<dbReference type="PANTHER" id="PTHR44329">
    <property type="entry name" value="SERINE/THREONINE-PROTEIN KINASE TNNI3K-RELATED"/>
    <property type="match status" value="1"/>
</dbReference>
<feature type="region of interest" description="Disordered" evidence="3">
    <location>
        <begin position="688"/>
        <end position="719"/>
    </location>
</feature>
<organism evidence="5">
    <name type="scientific">Tetraselmis sp. GSL018</name>
    <dbReference type="NCBI Taxonomy" id="582737"/>
    <lineage>
        <taxon>Eukaryota</taxon>
        <taxon>Viridiplantae</taxon>
        <taxon>Chlorophyta</taxon>
        <taxon>core chlorophytes</taxon>
        <taxon>Chlorodendrophyceae</taxon>
        <taxon>Chlorodendrales</taxon>
        <taxon>Chlorodendraceae</taxon>
        <taxon>Tetraselmis</taxon>
    </lineage>
</organism>
<reference evidence="5" key="1">
    <citation type="submission" date="2014-05" db="EMBL/GenBank/DDBJ databases">
        <title>The transcriptome of the halophilic microalga Tetraselmis sp. GSL018 isolated from the Great Salt Lake, Utah.</title>
        <authorList>
            <person name="Jinkerson R.E."/>
            <person name="D'Adamo S."/>
            <person name="Posewitz M.C."/>
        </authorList>
    </citation>
    <scope>NUCLEOTIDE SEQUENCE</scope>
    <source>
        <strain evidence="5">GSL018</strain>
    </source>
</reference>
<evidence type="ECO:0000256" key="1">
    <source>
        <dbReference type="ARBA" id="ARBA00022741"/>
    </source>
</evidence>
<dbReference type="Gene3D" id="3.30.200.20">
    <property type="entry name" value="Phosphorylase Kinase, domain 1"/>
    <property type="match status" value="1"/>
</dbReference>
<dbReference type="AlphaFoldDB" id="A0A061R9D7"/>
<feature type="compositionally biased region" description="Polar residues" evidence="3">
    <location>
        <begin position="132"/>
        <end position="148"/>
    </location>
</feature>
<dbReference type="PRINTS" id="PR00109">
    <property type="entry name" value="TYRKINASE"/>
</dbReference>
<feature type="region of interest" description="Disordered" evidence="3">
    <location>
        <begin position="110"/>
        <end position="151"/>
    </location>
</feature>
<proteinExistence type="predicted"/>
<accession>A0A061R9D7</accession>
<dbReference type="SMART" id="SM00220">
    <property type="entry name" value="S_TKc"/>
    <property type="match status" value="1"/>
</dbReference>
<feature type="region of interest" description="Disordered" evidence="3">
    <location>
        <begin position="1"/>
        <end position="20"/>
    </location>
</feature>
<feature type="compositionally biased region" description="Polar residues" evidence="3">
    <location>
        <begin position="500"/>
        <end position="526"/>
    </location>
</feature>
<feature type="region of interest" description="Disordered" evidence="3">
    <location>
        <begin position="849"/>
        <end position="877"/>
    </location>
</feature>
<dbReference type="CDD" id="cd13999">
    <property type="entry name" value="STKc_MAP3K-like"/>
    <property type="match status" value="1"/>
</dbReference>
<dbReference type="InterPro" id="IPR000719">
    <property type="entry name" value="Prot_kinase_dom"/>
</dbReference>
<feature type="compositionally biased region" description="Low complexity" evidence="3">
    <location>
        <begin position="811"/>
        <end position="828"/>
    </location>
</feature>
<evidence type="ECO:0000256" key="2">
    <source>
        <dbReference type="ARBA" id="ARBA00022840"/>
    </source>
</evidence>
<dbReference type="InterPro" id="IPR051681">
    <property type="entry name" value="Ser/Thr_Kinases-Pseudokinases"/>
</dbReference>